<dbReference type="CDD" id="cd20660">
    <property type="entry name" value="CYP4V-like"/>
    <property type="match status" value="1"/>
</dbReference>
<dbReference type="InterPro" id="IPR036396">
    <property type="entry name" value="Cyt_P450_sf"/>
</dbReference>
<dbReference type="AlphaFoldDB" id="A0AAN8J577"/>
<evidence type="ECO:0000256" key="6">
    <source>
        <dbReference type="RuleBase" id="RU000461"/>
    </source>
</evidence>
<evidence type="ECO:0000256" key="5">
    <source>
        <dbReference type="PIRSR" id="PIRSR602401-1"/>
    </source>
</evidence>
<evidence type="ECO:0008006" key="10">
    <source>
        <dbReference type="Google" id="ProtNLM"/>
    </source>
</evidence>
<keyword evidence="5 6" id="KW-0408">Iron</keyword>
<keyword evidence="9" id="KW-1185">Reference proteome</keyword>
<dbReference type="PANTHER" id="PTHR24291:SF189">
    <property type="entry name" value="CYTOCHROME P450 4C3-RELATED"/>
    <property type="match status" value="1"/>
</dbReference>
<dbReference type="EMBL" id="JAZGQO010000014">
    <property type="protein sequence ID" value="KAK6170019.1"/>
    <property type="molecule type" value="Genomic_DNA"/>
</dbReference>
<evidence type="ECO:0000256" key="1">
    <source>
        <dbReference type="ARBA" id="ARBA00004586"/>
    </source>
</evidence>
<organism evidence="8 9">
    <name type="scientific">Patella caerulea</name>
    <name type="common">Rayed Mediterranean limpet</name>
    <dbReference type="NCBI Taxonomy" id="87958"/>
    <lineage>
        <taxon>Eukaryota</taxon>
        <taxon>Metazoa</taxon>
        <taxon>Spiralia</taxon>
        <taxon>Lophotrochozoa</taxon>
        <taxon>Mollusca</taxon>
        <taxon>Gastropoda</taxon>
        <taxon>Patellogastropoda</taxon>
        <taxon>Patelloidea</taxon>
        <taxon>Patellidae</taxon>
        <taxon>Patella</taxon>
    </lineage>
</organism>
<keyword evidence="5 6" id="KW-0479">Metal-binding</keyword>
<protein>
    <recommendedName>
        <fullName evidence="10">Cytochrome P450</fullName>
    </recommendedName>
</protein>
<dbReference type="PANTHER" id="PTHR24291">
    <property type="entry name" value="CYTOCHROME P450 FAMILY 4"/>
    <property type="match status" value="1"/>
</dbReference>
<comment type="caution">
    <text evidence="8">The sequence shown here is derived from an EMBL/GenBank/DDBJ whole genome shotgun (WGS) entry which is preliminary data.</text>
</comment>
<keyword evidence="6" id="KW-0503">Monooxygenase</keyword>
<evidence type="ECO:0000256" key="2">
    <source>
        <dbReference type="ARBA" id="ARBA00010617"/>
    </source>
</evidence>
<dbReference type="InterPro" id="IPR001128">
    <property type="entry name" value="Cyt_P450"/>
</dbReference>
<evidence type="ECO:0000256" key="3">
    <source>
        <dbReference type="ARBA" id="ARBA00022824"/>
    </source>
</evidence>
<evidence type="ECO:0000313" key="9">
    <source>
        <dbReference type="Proteomes" id="UP001347796"/>
    </source>
</evidence>
<dbReference type="InterPro" id="IPR002401">
    <property type="entry name" value="Cyt_P450_E_grp-I"/>
</dbReference>
<name>A0AAN8J577_PATCE</name>
<feature type="binding site" description="axial binding residue" evidence="5">
    <location>
        <position position="453"/>
    </location>
    <ligand>
        <name>heme</name>
        <dbReference type="ChEBI" id="CHEBI:30413"/>
    </ligand>
    <ligandPart>
        <name>Fe</name>
        <dbReference type="ChEBI" id="CHEBI:18248"/>
    </ligandPart>
</feature>
<keyword evidence="7" id="KW-1133">Transmembrane helix</keyword>
<proteinExistence type="inferred from homology"/>
<comment type="subcellular location">
    <subcellularLocation>
        <location evidence="1">Endoplasmic reticulum membrane</location>
    </subcellularLocation>
</comment>
<dbReference type="Proteomes" id="UP001347796">
    <property type="component" value="Unassembled WGS sequence"/>
</dbReference>
<dbReference type="PRINTS" id="PR00463">
    <property type="entry name" value="EP450I"/>
</dbReference>
<dbReference type="Pfam" id="PF00067">
    <property type="entry name" value="p450"/>
    <property type="match status" value="1"/>
</dbReference>
<dbReference type="InterPro" id="IPR017972">
    <property type="entry name" value="Cyt_P450_CS"/>
</dbReference>
<comment type="cofactor">
    <cofactor evidence="5">
        <name>heme</name>
        <dbReference type="ChEBI" id="CHEBI:30413"/>
    </cofactor>
</comment>
<feature type="transmembrane region" description="Helical" evidence="7">
    <location>
        <begin position="6"/>
        <end position="24"/>
    </location>
</feature>
<reference evidence="8 9" key="1">
    <citation type="submission" date="2024-01" db="EMBL/GenBank/DDBJ databases">
        <title>The genome of the rayed Mediterranean limpet Patella caerulea (Linnaeus, 1758).</title>
        <authorList>
            <person name="Anh-Thu Weber A."/>
            <person name="Halstead-Nussloch G."/>
        </authorList>
    </citation>
    <scope>NUCLEOTIDE SEQUENCE [LARGE SCALE GENOMIC DNA]</scope>
    <source>
        <strain evidence="8">AATW-2023a</strain>
        <tissue evidence="8">Whole specimen</tissue>
    </source>
</reference>
<dbReference type="GO" id="GO:0005506">
    <property type="term" value="F:iron ion binding"/>
    <property type="evidence" value="ECO:0007669"/>
    <property type="project" value="InterPro"/>
</dbReference>
<evidence type="ECO:0000256" key="4">
    <source>
        <dbReference type="ARBA" id="ARBA00023136"/>
    </source>
</evidence>
<evidence type="ECO:0000313" key="8">
    <source>
        <dbReference type="EMBL" id="KAK6170019.1"/>
    </source>
</evidence>
<dbReference type="SUPFAM" id="SSF48264">
    <property type="entry name" value="Cytochrome P450"/>
    <property type="match status" value="1"/>
</dbReference>
<keyword evidence="3" id="KW-0256">Endoplasmic reticulum</keyword>
<dbReference type="InterPro" id="IPR050196">
    <property type="entry name" value="Cytochrome_P450_Monoox"/>
</dbReference>
<keyword evidence="4 7" id="KW-0472">Membrane</keyword>
<dbReference type="GO" id="GO:0016705">
    <property type="term" value="F:oxidoreductase activity, acting on paired donors, with incorporation or reduction of molecular oxygen"/>
    <property type="evidence" value="ECO:0007669"/>
    <property type="project" value="InterPro"/>
</dbReference>
<accession>A0AAN8J577</accession>
<dbReference type="GO" id="GO:0020037">
    <property type="term" value="F:heme binding"/>
    <property type="evidence" value="ECO:0007669"/>
    <property type="project" value="InterPro"/>
</dbReference>
<gene>
    <name evidence="8" type="ORF">SNE40_018510</name>
</gene>
<evidence type="ECO:0000256" key="7">
    <source>
        <dbReference type="SAM" id="Phobius"/>
    </source>
</evidence>
<keyword evidence="6" id="KW-0560">Oxidoreductase</keyword>
<dbReference type="Gene3D" id="1.10.630.10">
    <property type="entry name" value="Cytochrome P450"/>
    <property type="match status" value="1"/>
</dbReference>
<dbReference type="PRINTS" id="PR00385">
    <property type="entry name" value="P450"/>
</dbReference>
<comment type="similarity">
    <text evidence="2 6">Belongs to the cytochrome P450 family.</text>
</comment>
<dbReference type="GO" id="GO:0004497">
    <property type="term" value="F:monooxygenase activity"/>
    <property type="evidence" value="ECO:0007669"/>
    <property type="project" value="UniProtKB-KW"/>
</dbReference>
<dbReference type="PROSITE" id="PS00086">
    <property type="entry name" value="CYTOCHROME_P450"/>
    <property type="match status" value="1"/>
</dbReference>
<keyword evidence="5 6" id="KW-0349">Heme</keyword>
<sequence length="507" mass="57771">MAATLFVVVVTSIAILVSWLYQSYKRNKIFGKIPGPAGLPILGNAHQLEVDGTKFYDQIMSYSEEFGRKGIFMIWLGTKPMVCLARATDVEKLLNSSKHMDKSAEYRFLHPWLGTGLLTSTGAKWRSRRKMLTPTFHFKILNDFLAVFNEQSDVMLSKLRKKAGPNSFNIFNDITLCALDIICETAMGRDVNAQSNSDSPYVNSVYKMSEMALNRMKQPWHWPDILYNLIGPGKEHDKCLRILHGFTEKVIAEKQQELLNGGPAVHENSMDSAEEDHYVGTKKKRLAFLDMLLHMSEPSLTSEEIREEVDTFMFEGHDTTAAGINWATYLIGADQSIQERLQNELDSIFGDSERYPTMEDLKDMKYLECCIKESLRLYPSVPLFGRTLTEDVVIDGFTIPKGTTGNLVVSALHRDPEYFPDPDVYDPDRFSHSNATTRHPYAYIPFSAGLRNCIGQRFALLEEKVLLSTIFRNFRVESLQKRDELRPTGELILRPENGIIVRLTPRK</sequence>
<keyword evidence="7" id="KW-0812">Transmembrane</keyword>
<dbReference type="GO" id="GO:0005789">
    <property type="term" value="C:endoplasmic reticulum membrane"/>
    <property type="evidence" value="ECO:0007669"/>
    <property type="project" value="UniProtKB-SubCell"/>
</dbReference>